<dbReference type="EMBL" id="JAJAGQ010000004">
    <property type="protein sequence ID" value="KAJ8564355.1"/>
    <property type="molecule type" value="Genomic_DNA"/>
</dbReference>
<protein>
    <submittedName>
        <fullName evidence="2">Uncharacterized protein</fullName>
    </submittedName>
</protein>
<organism evidence="2 3">
    <name type="scientific">Anisodus acutangulus</name>
    <dbReference type="NCBI Taxonomy" id="402998"/>
    <lineage>
        <taxon>Eukaryota</taxon>
        <taxon>Viridiplantae</taxon>
        <taxon>Streptophyta</taxon>
        <taxon>Embryophyta</taxon>
        <taxon>Tracheophyta</taxon>
        <taxon>Spermatophyta</taxon>
        <taxon>Magnoliopsida</taxon>
        <taxon>eudicotyledons</taxon>
        <taxon>Gunneridae</taxon>
        <taxon>Pentapetalae</taxon>
        <taxon>asterids</taxon>
        <taxon>lamiids</taxon>
        <taxon>Solanales</taxon>
        <taxon>Solanaceae</taxon>
        <taxon>Solanoideae</taxon>
        <taxon>Hyoscyameae</taxon>
        <taxon>Anisodus</taxon>
    </lineage>
</organism>
<evidence type="ECO:0000256" key="1">
    <source>
        <dbReference type="SAM" id="MobiDB-lite"/>
    </source>
</evidence>
<reference evidence="3" key="1">
    <citation type="journal article" date="2023" name="Proc. Natl. Acad. Sci. U.S.A.">
        <title>Genomic and structural basis for evolution of tropane alkaloid biosynthesis.</title>
        <authorList>
            <person name="Wanga Y.-J."/>
            <person name="Taina T."/>
            <person name="Yua J.-Y."/>
            <person name="Lia J."/>
            <person name="Xua B."/>
            <person name="Chenc J."/>
            <person name="D'Auriad J.C."/>
            <person name="Huanga J.-P."/>
            <person name="Huanga S.-X."/>
        </authorList>
    </citation>
    <scope>NUCLEOTIDE SEQUENCE [LARGE SCALE GENOMIC DNA]</scope>
    <source>
        <strain evidence="3">cv. KIB-2019</strain>
    </source>
</reference>
<accession>A0A9Q1MR26</accession>
<gene>
    <name evidence="2" type="ORF">K7X08_000815</name>
</gene>
<evidence type="ECO:0000313" key="2">
    <source>
        <dbReference type="EMBL" id="KAJ8564355.1"/>
    </source>
</evidence>
<dbReference type="Proteomes" id="UP001152561">
    <property type="component" value="Unassembled WGS sequence"/>
</dbReference>
<sequence length="128" mass="14132">MNGSGDEFTLQKEELPISVGMKGSVSSLNKEVDEVEEGEILQVKMTPTRVMNNYLLLSKKGDEKESNNLQEIDSGSPAEGVDDKNIDEEGTMQVPIQDLPFEELRAAVSSLEDIPPDIFQEAFEVAKE</sequence>
<comment type="caution">
    <text evidence="2">The sequence shown here is derived from an EMBL/GenBank/DDBJ whole genome shotgun (WGS) entry which is preliminary data.</text>
</comment>
<evidence type="ECO:0000313" key="3">
    <source>
        <dbReference type="Proteomes" id="UP001152561"/>
    </source>
</evidence>
<proteinExistence type="predicted"/>
<dbReference type="AlphaFoldDB" id="A0A9Q1MR26"/>
<name>A0A9Q1MR26_9SOLA</name>
<feature type="region of interest" description="Disordered" evidence="1">
    <location>
        <begin position="60"/>
        <end position="85"/>
    </location>
</feature>
<keyword evidence="3" id="KW-1185">Reference proteome</keyword>